<keyword evidence="1 2" id="KW-0694">RNA-binding</keyword>
<dbReference type="Gene3D" id="3.30.70.330">
    <property type="match status" value="1"/>
</dbReference>
<dbReference type="InterPro" id="IPR035979">
    <property type="entry name" value="RBD_domain_sf"/>
</dbReference>
<sequence length="107" mass="11999">MERKQTNVLNKLEAIADRLQPASGSMSALGEQPDPDTIKMFVGQVPRHWNESDLTKIFEEFGPVYQISVLRDKITQQSRVSTSSGLVSTYHLVENSISHFEIMMSSG</sequence>
<comment type="caution">
    <text evidence="4">The sequence shown here is derived from an EMBL/GenBank/DDBJ whole genome shotgun (WGS) entry which is preliminary data.</text>
</comment>
<name>A0AAV1ZVW2_9ARAC</name>
<evidence type="ECO:0000256" key="2">
    <source>
        <dbReference type="PROSITE-ProRule" id="PRU00176"/>
    </source>
</evidence>
<accession>A0AAV1ZVW2</accession>
<dbReference type="SUPFAM" id="SSF54928">
    <property type="entry name" value="RNA-binding domain, RBD"/>
    <property type="match status" value="1"/>
</dbReference>
<organism evidence="4 5">
    <name type="scientific">Larinioides sclopetarius</name>
    <dbReference type="NCBI Taxonomy" id="280406"/>
    <lineage>
        <taxon>Eukaryota</taxon>
        <taxon>Metazoa</taxon>
        <taxon>Ecdysozoa</taxon>
        <taxon>Arthropoda</taxon>
        <taxon>Chelicerata</taxon>
        <taxon>Arachnida</taxon>
        <taxon>Araneae</taxon>
        <taxon>Araneomorphae</taxon>
        <taxon>Entelegynae</taxon>
        <taxon>Araneoidea</taxon>
        <taxon>Araneidae</taxon>
        <taxon>Larinioides</taxon>
    </lineage>
</organism>
<dbReference type="InterPro" id="IPR012677">
    <property type="entry name" value="Nucleotide-bd_a/b_plait_sf"/>
</dbReference>
<dbReference type="GO" id="GO:0003723">
    <property type="term" value="F:RNA binding"/>
    <property type="evidence" value="ECO:0007669"/>
    <property type="project" value="UniProtKB-UniRule"/>
</dbReference>
<reference evidence="4 5" key="1">
    <citation type="submission" date="2024-04" db="EMBL/GenBank/DDBJ databases">
        <authorList>
            <person name="Rising A."/>
            <person name="Reimegard J."/>
            <person name="Sonavane S."/>
            <person name="Akerstrom W."/>
            <person name="Nylinder S."/>
            <person name="Hedman E."/>
            <person name="Kallberg Y."/>
        </authorList>
    </citation>
    <scope>NUCLEOTIDE SEQUENCE [LARGE SCALE GENOMIC DNA]</scope>
</reference>
<dbReference type="InterPro" id="IPR000504">
    <property type="entry name" value="RRM_dom"/>
</dbReference>
<dbReference type="Proteomes" id="UP001497382">
    <property type="component" value="Unassembled WGS sequence"/>
</dbReference>
<proteinExistence type="predicted"/>
<dbReference type="EMBL" id="CAXIEN010000077">
    <property type="protein sequence ID" value="CAL1274526.1"/>
    <property type="molecule type" value="Genomic_DNA"/>
</dbReference>
<evidence type="ECO:0000313" key="4">
    <source>
        <dbReference type="EMBL" id="CAL1274526.1"/>
    </source>
</evidence>
<dbReference type="AlphaFoldDB" id="A0AAV1ZVW2"/>
<gene>
    <name evidence="4" type="ORF">LARSCL_LOCUS7512</name>
</gene>
<evidence type="ECO:0000259" key="3">
    <source>
        <dbReference type="PROSITE" id="PS50102"/>
    </source>
</evidence>
<keyword evidence="5" id="KW-1185">Reference proteome</keyword>
<protein>
    <recommendedName>
        <fullName evidence="3">RRM domain-containing protein</fullName>
    </recommendedName>
</protein>
<dbReference type="Pfam" id="PF00076">
    <property type="entry name" value="RRM_1"/>
    <property type="match status" value="1"/>
</dbReference>
<evidence type="ECO:0000256" key="1">
    <source>
        <dbReference type="ARBA" id="ARBA00022884"/>
    </source>
</evidence>
<evidence type="ECO:0000313" key="5">
    <source>
        <dbReference type="Proteomes" id="UP001497382"/>
    </source>
</evidence>
<dbReference type="PROSITE" id="PS50102">
    <property type="entry name" value="RRM"/>
    <property type="match status" value="1"/>
</dbReference>
<feature type="domain" description="RRM" evidence="3">
    <location>
        <begin position="38"/>
        <end position="88"/>
    </location>
</feature>